<feature type="transmembrane region" description="Helical" evidence="1">
    <location>
        <begin position="147"/>
        <end position="165"/>
    </location>
</feature>
<evidence type="ECO:0000313" key="2">
    <source>
        <dbReference type="EMBL" id="KAG7088998.1"/>
    </source>
</evidence>
<feature type="transmembrane region" description="Helical" evidence="1">
    <location>
        <begin position="228"/>
        <end position="249"/>
    </location>
</feature>
<gene>
    <name evidence="2" type="ORF">E1B28_012944</name>
</gene>
<organism evidence="2 3">
    <name type="scientific">Marasmius oreades</name>
    <name type="common">fairy-ring Marasmius</name>
    <dbReference type="NCBI Taxonomy" id="181124"/>
    <lineage>
        <taxon>Eukaryota</taxon>
        <taxon>Fungi</taxon>
        <taxon>Dikarya</taxon>
        <taxon>Basidiomycota</taxon>
        <taxon>Agaricomycotina</taxon>
        <taxon>Agaricomycetes</taxon>
        <taxon>Agaricomycetidae</taxon>
        <taxon>Agaricales</taxon>
        <taxon>Marasmiineae</taxon>
        <taxon>Marasmiaceae</taxon>
        <taxon>Marasmius</taxon>
    </lineage>
</organism>
<feature type="transmembrane region" description="Helical" evidence="1">
    <location>
        <begin position="20"/>
        <end position="40"/>
    </location>
</feature>
<dbReference type="RefSeq" id="XP_043005469.1">
    <property type="nucleotide sequence ID" value="XM_043158097.1"/>
</dbReference>
<accession>A0A9P7UP86</accession>
<protein>
    <submittedName>
        <fullName evidence="2">Uncharacterized protein</fullName>
    </submittedName>
</protein>
<feature type="transmembrane region" description="Helical" evidence="1">
    <location>
        <begin position="186"/>
        <end position="208"/>
    </location>
</feature>
<reference evidence="2" key="1">
    <citation type="journal article" date="2021" name="Genome Biol. Evol.">
        <title>The assembled and annotated genome of the fairy-ring fungus Marasmius oreades.</title>
        <authorList>
            <person name="Hiltunen M."/>
            <person name="Ament-Velasquez S.L."/>
            <person name="Johannesson H."/>
        </authorList>
    </citation>
    <scope>NUCLEOTIDE SEQUENCE</scope>
    <source>
        <strain evidence="2">03SP1</strain>
    </source>
</reference>
<name>A0A9P7UP86_9AGAR</name>
<keyword evidence="3" id="KW-1185">Reference proteome</keyword>
<dbReference type="EMBL" id="CM032188">
    <property type="protein sequence ID" value="KAG7088998.1"/>
    <property type="molecule type" value="Genomic_DNA"/>
</dbReference>
<dbReference type="OrthoDB" id="3057838at2759"/>
<proteinExistence type="predicted"/>
<evidence type="ECO:0000313" key="3">
    <source>
        <dbReference type="Proteomes" id="UP001049176"/>
    </source>
</evidence>
<dbReference type="KEGG" id="more:E1B28_012944"/>
<dbReference type="Proteomes" id="UP001049176">
    <property type="component" value="Chromosome 8"/>
</dbReference>
<evidence type="ECO:0000256" key="1">
    <source>
        <dbReference type="SAM" id="Phobius"/>
    </source>
</evidence>
<keyword evidence="1" id="KW-1133">Transmembrane helix</keyword>
<dbReference type="AlphaFoldDB" id="A0A9P7UP86"/>
<keyword evidence="1" id="KW-0472">Membrane</keyword>
<dbReference type="GeneID" id="66082019"/>
<keyword evidence="1" id="KW-0812">Transmembrane</keyword>
<comment type="caution">
    <text evidence="2">The sequence shown here is derived from an EMBL/GenBank/DDBJ whole genome shotgun (WGS) entry which is preliminary data.</text>
</comment>
<sequence length="346" mass="38088">MSTTSDEESLAPFLTVVRIAVAPMSTLLLTVFVYGIYVMVFGRCLQILLARRKEDRPNQILYLGWTTGLFLQATTMVAFEILTEVRQSILVFNALSTRNYDTFIQYLMHDTLKTVQDTIGDVLSVTINATAETMLEPSRFNVFHKSLTALIPGVGLASVFMGTYGEDPGDPHRDKIYSLGSEINDFGWTIPAAILNSILTLLTAGKIWWFTRQGRLLGTAVDRRYKTIVAVMVESGLMLPVVSIAYLAVAHAFNTELNNAMPVNLGPVRDLIAALAPTLIIVRTASNLSIENANQFISTLRFNNEIGQQGSRNISIVIPDIQYSVPGHDESAEESAVAHKVEISSV</sequence>